<evidence type="ECO:0000313" key="2">
    <source>
        <dbReference type="Proteomes" id="UP000320231"/>
    </source>
</evidence>
<name>A0A455UN18_9GAMM</name>
<dbReference type="EMBL" id="AP019515">
    <property type="protein sequence ID" value="BBI65649.1"/>
    <property type="molecule type" value="Genomic_DNA"/>
</dbReference>
<evidence type="ECO:0000313" key="1">
    <source>
        <dbReference type="EMBL" id="BBI65649.1"/>
    </source>
</evidence>
<accession>A0A455UN18</accession>
<sequence length="100" mass="11072">MTVPYAMKTVMVRQPTGLLAHVGASGGRRTTADVTLKTPRTVIWVLSKHQSIDLLSAITNPTHTLYSMMQSKAQTYALLYVRDRLGHASVATTEKYLHCL</sequence>
<proteinExistence type="predicted"/>
<gene>
    <name evidence="1" type="ORF">HSBAA_PA_2520</name>
</gene>
<dbReference type="KEGG" id="hsr:HSBAA_PA_2520"/>
<reference evidence="1 2" key="1">
    <citation type="journal article" date="2019" name="Microbiol. Resour. Announc.">
        <title>Complete Genome Sequence of Halomonas sulfidaeris Strain Esulfide1 Isolated from a Metal Sulfide Rock at a Depth of 2,200 Meters, Obtained Using Nanopore Sequencing.</title>
        <authorList>
            <person name="Saito M."/>
            <person name="Nishigata A."/>
            <person name="Galipon J."/>
            <person name="Arakawa K."/>
        </authorList>
    </citation>
    <scope>NUCLEOTIDE SEQUENCE [LARGE SCALE GENOMIC DNA]</scope>
    <source>
        <strain evidence="1 2">ATCC BAA-803</strain>
        <plasmid evidence="2">pbaa-803-a dna</plasmid>
    </source>
</reference>
<protein>
    <submittedName>
        <fullName evidence="1">Uncharacterized protein</fullName>
    </submittedName>
</protein>
<organism evidence="1 2">
    <name type="scientific">Vreelandella sulfidaeris</name>
    <dbReference type="NCBI Taxonomy" id="115553"/>
    <lineage>
        <taxon>Bacteria</taxon>
        <taxon>Pseudomonadati</taxon>
        <taxon>Pseudomonadota</taxon>
        <taxon>Gammaproteobacteria</taxon>
        <taxon>Oceanospirillales</taxon>
        <taxon>Halomonadaceae</taxon>
        <taxon>Vreelandella</taxon>
    </lineage>
</organism>
<dbReference type="AlphaFoldDB" id="A0A455UN18"/>
<geneLocation type="plasmid" evidence="2">
    <name>pbaa-803-a dna</name>
</geneLocation>
<dbReference type="Proteomes" id="UP000320231">
    <property type="component" value="Plasmid pBAA-803-A"/>
</dbReference>
<keyword evidence="1" id="KW-0614">Plasmid</keyword>